<gene>
    <name evidence="10" type="ORF">CD29_03705</name>
</gene>
<dbReference type="InterPro" id="IPR057336">
    <property type="entry name" value="GerAC_N"/>
</dbReference>
<dbReference type="Pfam" id="PF05504">
    <property type="entry name" value="Spore_GerAC"/>
    <property type="match status" value="1"/>
</dbReference>
<comment type="caution">
    <text evidence="10">The sequence shown here is derived from an EMBL/GenBank/DDBJ whole genome shotgun (WGS) entry which is preliminary data.</text>
</comment>
<keyword evidence="3" id="KW-0309">Germination</keyword>
<evidence type="ECO:0000256" key="6">
    <source>
        <dbReference type="ARBA" id="ARBA00023139"/>
    </source>
</evidence>
<dbReference type="Proteomes" id="UP000030416">
    <property type="component" value="Unassembled WGS sequence"/>
</dbReference>
<evidence type="ECO:0000313" key="10">
    <source>
        <dbReference type="EMBL" id="KGR80064.1"/>
    </source>
</evidence>
<dbReference type="PANTHER" id="PTHR35789">
    <property type="entry name" value="SPORE GERMINATION PROTEIN B3"/>
    <property type="match status" value="1"/>
</dbReference>
<dbReference type="eggNOG" id="ENOG502Z9N7">
    <property type="taxonomic scope" value="Bacteria"/>
</dbReference>
<evidence type="ECO:0000256" key="3">
    <source>
        <dbReference type="ARBA" id="ARBA00022544"/>
    </source>
</evidence>
<feature type="domain" description="Spore germination protein N-terminal" evidence="9">
    <location>
        <begin position="20"/>
        <end position="192"/>
    </location>
</feature>
<dbReference type="AlphaFoldDB" id="A0A0A3I5Q6"/>
<keyword evidence="7" id="KW-0449">Lipoprotein</keyword>
<dbReference type="InterPro" id="IPR046953">
    <property type="entry name" value="Spore_GerAC-like_C"/>
</dbReference>
<evidence type="ECO:0000259" key="9">
    <source>
        <dbReference type="Pfam" id="PF25198"/>
    </source>
</evidence>
<feature type="domain" description="Spore germination GerAC-like C-terminal" evidence="8">
    <location>
        <begin position="220"/>
        <end position="383"/>
    </location>
</feature>
<dbReference type="PROSITE" id="PS51257">
    <property type="entry name" value="PROKAR_LIPOPROTEIN"/>
    <property type="match status" value="1"/>
</dbReference>
<evidence type="ECO:0000256" key="2">
    <source>
        <dbReference type="ARBA" id="ARBA00007886"/>
    </source>
</evidence>
<name>A0A0A3I5Q6_9BACL</name>
<evidence type="ECO:0000256" key="7">
    <source>
        <dbReference type="ARBA" id="ARBA00023288"/>
    </source>
</evidence>
<dbReference type="Gene3D" id="3.30.300.210">
    <property type="entry name" value="Nutrient germinant receptor protein C, domain 3"/>
    <property type="match status" value="1"/>
</dbReference>
<keyword evidence="4" id="KW-0732">Signal</keyword>
<comment type="subcellular location">
    <subcellularLocation>
        <location evidence="1">Membrane</location>
        <topology evidence="1">Lipid-anchor</topology>
    </subcellularLocation>
</comment>
<evidence type="ECO:0000256" key="1">
    <source>
        <dbReference type="ARBA" id="ARBA00004635"/>
    </source>
</evidence>
<dbReference type="InterPro" id="IPR008844">
    <property type="entry name" value="Spore_GerAC-like"/>
</dbReference>
<dbReference type="NCBIfam" id="TIGR02887">
    <property type="entry name" value="spore_ger_x_C"/>
    <property type="match status" value="1"/>
</dbReference>
<evidence type="ECO:0000256" key="4">
    <source>
        <dbReference type="ARBA" id="ARBA00022729"/>
    </source>
</evidence>
<dbReference type="GO" id="GO:0009847">
    <property type="term" value="P:spore germination"/>
    <property type="evidence" value="ECO:0007669"/>
    <property type="project" value="InterPro"/>
</dbReference>
<sequence>MKKCMFAILILSLFLTGCWDRRELNQLAITLAMGIEKIEDNYQVSAQVVVPSEMSMKGSTGSAKVTLYTARGDTVYEAVRKMTMDSPRKIYPGHLQMLVISEDLAKEGIGESLDLLSRDWELRPDFYVVVTKNTSPAEILNVSTNLESIPANKMFNSLNMSEVAWAGAKSITLDELIADLISDGKEAVITGVQLIGDPKIGSSKNNVEKISPAASIQYDNLAVFKGDKMVGWLTKDETIGYSYVTNSVKTTVRPISCPKDGKVSIEVFKSNSVIKGFINKGNPEVNININLEGNVGSVECHINLSELGTISELEKIYEKELKENINNTIVTLQEQYKSDVFGFGEAIHRSNPKEWNKIKDNWDEEFSKLKFNVKVDLKIVRTGTKNNSFLEKIED</sequence>
<accession>A0A0A3I5Q6</accession>
<evidence type="ECO:0000313" key="11">
    <source>
        <dbReference type="Proteomes" id="UP000030416"/>
    </source>
</evidence>
<dbReference type="EMBL" id="JPVN01000003">
    <property type="protein sequence ID" value="KGR80064.1"/>
    <property type="molecule type" value="Genomic_DNA"/>
</dbReference>
<keyword evidence="6" id="KW-0564">Palmitate</keyword>
<organism evidence="10 11">
    <name type="scientific">Ureibacillus manganicus DSM 26584</name>
    <dbReference type="NCBI Taxonomy" id="1384049"/>
    <lineage>
        <taxon>Bacteria</taxon>
        <taxon>Bacillati</taxon>
        <taxon>Bacillota</taxon>
        <taxon>Bacilli</taxon>
        <taxon>Bacillales</taxon>
        <taxon>Caryophanaceae</taxon>
        <taxon>Ureibacillus</taxon>
    </lineage>
</organism>
<dbReference type="InterPro" id="IPR038501">
    <property type="entry name" value="Spore_GerAC_C_sf"/>
</dbReference>
<keyword evidence="5" id="KW-0472">Membrane</keyword>
<dbReference type="Pfam" id="PF25198">
    <property type="entry name" value="Spore_GerAC_N"/>
    <property type="match status" value="1"/>
</dbReference>
<keyword evidence="11" id="KW-1185">Reference proteome</keyword>
<evidence type="ECO:0000256" key="5">
    <source>
        <dbReference type="ARBA" id="ARBA00023136"/>
    </source>
</evidence>
<dbReference type="Gene3D" id="6.20.190.10">
    <property type="entry name" value="Nutrient germinant receptor protein C, domain 1"/>
    <property type="match status" value="1"/>
</dbReference>
<dbReference type="RefSeq" id="WP_036182915.1">
    <property type="nucleotide sequence ID" value="NZ_AVDA01000003.1"/>
</dbReference>
<comment type="similarity">
    <text evidence="2">Belongs to the GerABKC lipoprotein family.</text>
</comment>
<reference evidence="10 11" key="1">
    <citation type="submission" date="2014-02" db="EMBL/GenBank/DDBJ databases">
        <title>Draft genome sequence of Lysinibacillus manganicus DSM 26584T.</title>
        <authorList>
            <person name="Zhang F."/>
            <person name="Wang G."/>
            <person name="Zhang L."/>
        </authorList>
    </citation>
    <scope>NUCLEOTIDE SEQUENCE [LARGE SCALE GENOMIC DNA]</scope>
    <source>
        <strain evidence="10 11">DSM 26584</strain>
    </source>
</reference>
<proteinExistence type="inferred from homology"/>
<evidence type="ECO:0000259" key="8">
    <source>
        <dbReference type="Pfam" id="PF05504"/>
    </source>
</evidence>
<dbReference type="PANTHER" id="PTHR35789:SF1">
    <property type="entry name" value="SPORE GERMINATION PROTEIN B3"/>
    <property type="match status" value="1"/>
</dbReference>
<protein>
    <submittedName>
        <fullName evidence="10">Spore gernimation protein GerC</fullName>
    </submittedName>
</protein>
<dbReference type="GO" id="GO:0016020">
    <property type="term" value="C:membrane"/>
    <property type="evidence" value="ECO:0007669"/>
    <property type="project" value="UniProtKB-SubCell"/>
</dbReference>
<dbReference type="OrthoDB" id="9816067at2"/>
<dbReference type="STRING" id="1384049.CD29_03705"/>